<name>A0A4R0YG45_9GAMM</name>
<proteinExistence type="predicted"/>
<evidence type="ECO:0000313" key="3">
    <source>
        <dbReference type="Proteomes" id="UP000291822"/>
    </source>
</evidence>
<protein>
    <recommendedName>
        <fullName evidence="4">Lysozyme inhibitor</fullName>
    </recommendedName>
</protein>
<keyword evidence="1" id="KW-0732">Signal</keyword>
<sequence length="123" mass="12964">MKAMIASLALALVSAALPVYAQQAEQPMTCKTGPVAQEFGGTHWVVYSCSDNQTVIIVAPPENPAAPQFFTVRPDGKGVLASGEGSGKQEYSSKAFADVVKLKATDLANLVERTRAQPVAQTQ</sequence>
<feature type="chain" id="PRO_5020771691" description="Lysozyme inhibitor" evidence="1">
    <location>
        <begin position="22"/>
        <end position="123"/>
    </location>
</feature>
<dbReference type="RefSeq" id="WP_131152703.1">
    <property type="nucleotide sequence ID" value="NZ_SJTG01000008.1"/>
</dbReference>
<comment type="caution">
    <text evidence="2">The sequence shown here is derived from an EMBL/GenBank/DDBJ whole genome shotgun (WGS) entry which is preliminary data.</text>
</comment>
<evidence type="ECO:0008006" key="4">
    <source>
        <dbReference type="Google" id="ProtNLM"/>
    </source>
</evidence>
<dbReference type="Proteomes" id="UP000291822">
    <property type="component" value="Unassembled WGS sequence"/>
</dbReference>
<organism evidence="2 3">
    <name type="scientific">Dyella soli</name>
    <dbReference type="NCBI Taxonomy" id="522319"/>
    <lineage>
        <taxon>Bacteria</taxon>
        <taxon>Pseudomonadati</taxon>
        <taxon>Pseudomonadota</taxon>
        <taxon>Gammaproteobacteria</taxon>
        <taxon>Lysobacterales</taxon>
        <taxon>Rhodanobacteraceae</taxon>
        <taxon>Dyella</taxon>
    </lineage>
</organism>
<evidence type="ECO:0000256" key="1">
    <source>
        <dbReference type="SAM" id="SignalP"/>
    </source>
</evidence>
<feature type="signal peptide" evidence="1">
    <location>
        <begin position="1"/>
        <end position="21"/>
    </location>
</feature>
<gene>
    <name evidence="2" type="ORF">EZM97_35790</name>
</gene>
<dbReference type="AlphaFoldDB" id="A0A4R0YG45"/>
<evidence type="ECO:0000313" key="2">
    <source>
        <dbReference type="EMBL" id="TCI05884.1"/>
    </source>
</evidence>
<dbReference type="EMBL" id="SJTG01000008">
    <property type="protein sequence ID" value="TCI05884.1"/>
    <property type="molecule type" value="Genomic_DNA"/>
</dbReference>
<reference evidence="2 3" key="1">
    <citation type="submission" date="2019-02" db="EMBL/GenBank/DDBJ databases">
        <title>Dyella amyloliquefaciens sp. nov., isolated from forest soil.</title>
        <authorList>
            <person name="Gao Z.-H."/>
            <person name="Qiu L.-H."/>
        </authorList>
    </citation>
    <scope>NUCLEOTIDE SEQUENCE [LARGE SCALE GENOMIC DNA]</scope>
    <source>
        <strain evidence="2 3">KACC 12747</strain>
    </source>
</reference>
<keyword evidence="3" id="KW-1185">Reference proteome</keyword>
<accession>A0A4R0YG45</accession>